<evidence type="ECO:0000256" key="1">
    <source>
        <dbReference type="ARBA" id="ARBA00004496"/>
    </source>
</evidence>
<organism evidence="14 15">
    <name type="scientific">candidate division WWE3 bacterium</name>
    <dbReference type="NCBI Taxonomy" id="2053526"/>
    <lineage>
        <taxon>Bacteria</taxon>
        <taxon>Katanobacteria</taxon>
    </lineage>
</organism>
<feature type="domain" description="Cysteinyl-tRNA synthetase class Ia DALR" evidence="13">
    <location>
        <begin position="356"/>
        <end position="410"/>
    </location>
</feature>
<dbReference type="InterPro" id="IPR015803">
    <property type="entry name" value="Cys-tRNA-ligase"/>
</dbReference>
<keyword evidence="5 12" id="KW-0436">Ligase</keyword>
<evidence type="ECO:0000259" key="13">
    <source>
        <dbReference type="SMART" id="SM00840"/>
    </source>
</evidence>
<dbReference type="NCBIfam" id="TIGR00435">
    <property type="entry name" value="cysS"/>
    <property type="match status" value="1"/>
</dbReference>
<dbReference type="GO" id="GO:0008270">
    <property type="term" value="F:zinc ion binding"/>
    <property type="evidence" value="ECO:0007669"/>
    <property type="project" value="UniProtKB-UniRule"/>
</dbReference>
<evidence type="ECO:0000256" key="2">
    <source>
        <dbReference type="ARBA" id="ARBA00005594"/>
    </source>
</evidence>
<keyword evidence="7 12" id="KW-0547">Nucleotide-binding</keyword>
<dbReference type="GO" id="GO:0005524">
    <property type="term" value="F:ATP binding"/>
    <property type="evidence" value="ECO:0007669"/>
    <property type="project" value="UniProtKB-UniRule"/>
</dbReference>
<evidence type="ECO:0000313" key="15">
    <source>
        <dbReference type="Proteomes" id="UP000590542"/>
    </source>
</evidence>
<dbReference type="SMART" id="SM00840">
    <property type="entry name" value="DALR_2"/>
    <property type="match status" value="1"/>
</dbReference>
<dbReference type="Proteomes" id="UP000590542">
    <property type="component" value="Unassembled WGS sequence"/>
</dbReference>
<dbReference type="Gene3D" id="3.40.50.620">
    <property type="entry name" value="HUPs"/>
    <property type="match status" value="1"/>
</dbReference>
<dbReference type="GO" id="GO:0005829">
    <property type="term" value="C:cytosol"/>
    <property type="evidence" value="ECO:0007669"/>
    <property type="project" value="TreeGrafter"/>
</dbReference>
<dbReference type="GO" id="GO:0006423">
    <property type="term" value="P:cysteinyl-tRNA aminoacylation"/>
    <property type="evidence" value="ECO:0007669"/>
    <property type="project" value="UniProtKB-UniRule"/>
</dbReference>
<accession>A0A7X9E7H2</accession>
<name>A0A7X9E7H2_UNCKA</name>
<dbReference type="CDD" id="cd00672">
    <property type="entry name" value="CysRS_core"/>
    <property type="match status" value="1"/>
</dbReference>
<dbReference type="EC" id="6.1.1.16" evidence="12"/>
<evidence type="ECO:0000256" key="8">
    <source>
        <dbReference type="ARBA" id="ARBA00022833"/>
    </source>
</evidence>
<dbReference type="InterPro" id="IPR032678">
    <property type="entry name" value="tRNA-synt_1_cat_dom"/>
</dbReference>
<comment type="cofactor">
    <cofactor evidence="12">
        <name>Zn(2+)</name>
        <dbReference type="ChEBI" id="CHEBI:29105"/>
    </cofactor>
    <text evidence="12">Binds 1 zinc ion per subunit.</text>
</comment>
<evidence type="ECO:0000313" key="14">
    <source>
        <dbReference type="EMBL" id="NMB91906.1"/>
    </source>
</evidence>
<keyword evidence="4 12" id="KW-0963">Cytoplasm</keyword>
<keyword evidence="6 12" id="KW-0479">Metal-binding</keyword>
<dbReference type="SUPFAM" id="SSF52374">
    <property type="entry name" value="Nucleotidylyl transferase"/>
    <property type="match status" value="1"/>
</dbReference>
<sequence length="461" mass="53191">MKIYNSLSKQLEDFKPIESGLVKMYCCGPTVYMHPHIGNWRLFSLSDFVYRALRFNGYKVDFVMNMTDVGHLFEEQGNPEGGEDKIEKQAVEEGKSAKEIVDFYIKEFLKGYKDLNLSEPRKFTRATEYVDDQIDLIATLEEKGYTYETSDGVYFDTSKFSSYGELSGLTVENIKEGARIDPNPEKKNPTDFALWKFSPTSKKRQQEWQSPWGIGFPGWHLECSAMVLSELGDTIDIHLGGEDLKMIHHQNEIAQSECATGKKFVNYWIHSAFLMVDAGKMSKSLGNFYTLSEVVNKGFNPLDLRYLYMTAHYRTPLNFTWEALSSAQNSLNKIYEIVGSYEQDPKAEISDKYIKKFREKLEDDFNTPEALAVVWELLKSAIPEDSKLNTILKMDEFLGLKLQEHIGYEIPNNIIDLAKMRREYRRNGIWDKADVIRKQILGMGYIVEDTPSGEFKVKKKF</sequence>
<feature type="short sequence motif" description="'HIGH' region" evidence="12">
    <location>
        <begin position="29"/>
        <end position="39"/>
    </location>
</feature>
<feature type="binding site" evidence="12">
    <location>
        <position position="248"/>
    </location>
    <ligand>
        <name>Zn(2+)</name>
        <dbReference type="ChEBI" id="CHEBI:29105"/>
    </ligand>
</feature>
<keyword evidence="10 12" id="KW-0648">Protein biosynthesis</keyword>
<dbReference type="Gene3D" id="1.20.120.1910">
    <property type="entry name" value="Cysteine-tRNA ligase, C-terminal anti-codon recognition domain"/>
    <property type="match status" value="1"/>
</dbReference>
<feature type="binding site" evidence="12">
    <location>
        <position position="252"/>
    </location>
    <ligand>
        <name>Zn(2+)</name>
        <dbReference type="ChEBI" id="CHEBI:29105"/>
    </ligand>
</feature>
<dbReference type="GO" id="GO:0004817">
    <property type="term" value="F:cysteine-tRNA ligase activity"/>
    <property type="evidence" value="ECO:0007669"/>
    <property type="project" value="UniProtKB-UniRule"/>
</dbReference>
<dbReference type="PRINTS" id="PR00983">
    <property type="entry name" value="TRNASYNTHCYS"/>
</dbReference>
<dbReference type="PANTHER" id="PTHR10890">
    <property type="entry name" value="CYSTEINYL-TRNA SYNTHETASE"/>
    <property type="match status" value="1"/>
</dbReference>
<keyword evidence="9 12" id="KW-0067">ATP-binding</keyword>
<comment type="caution">
    <text evidence="14">The sequence shown here is derived from an EMBL/GenBank/DDBJ whole genome shotgun (WGS) entry which is preliminary data.</text>
</comment>
<evidence type="ECO:0000256" key="11">
    <source>
        <dbReference type="ARBA" id="ARBA00023146"/>
    </source>
</evidence>
<dbReference type="HAMAP" id="MF_00041">
    <property type="entry name" value="Cys_tRNA_synth"/>
    <property type="match status" value="1"/>
</dbReference>
<evidence type="ECO:0000256" key="3">
    <source>
        <dbReference type="ARBA" id="ARBA00011245"/>
    </source>
</evidence>
<dbReference type="InterPro" id="IPR009080">
    <property type="entry name" value="tRNAsynth_Ia_anticodon-bd"/>
</dbReference>
<comment type="catalytic activity">
    <reaction evidence="12">
        <text>tRNA(Cys) + L-cysteine + ATP = L-cysteinyl-tRNA(Cys) + AMP + diphosphate</text>
        <dbReference type="Rhea" id="RHEA:17773"/>
        <dbReference type="Rhea" id="RHEA-COMP:9661"/>
        <dbReference type="Rhea" id="RHEA-COMP:9679"/>
        <dbReference type="ChEBI" id="CHEBI:30616"/>
        <dbReference type="ChEBI" id="CHEBI:33019"/>
        <dbReference type="ChEBI" id="CHEBI:35235"/>
        <dbReference type="ChEBI" id="CHEBI:78442"/>
        <dbReference type="ChEBI" id="CHEBI:78517"/>
        <dbReference type="ChEBI" id="CHEBI:456215"/>
        <dbReference type="EC" id="6.1.1.16"/>
    </reaction>
</comment>
<dbReference type="Pfam" id="PF01406">
    <property type="entry name" value="tRNA-synt_1e"/>
    <property type="match status" value="1"/>
</dbReference>
<comment type="similarity">
    <text evidence="2 12">Belongs to the class-I aminoacyl-tRNA synthetase family.</text>
</comment>
<gene>
    <name evidence="12" type="primary">cysS</name>
    <name evidence="14" type="ORF">GYA37_03620</name>
</gene>
<evidence type="ECO:0000256" key="7">
    <source>
        <dbReference type="ARBA" id="ARBA00022741"/>
    </source>
</evidence>
<protein>
    <recommendedName>
        <fullName evidence="12">Cysteine--tRNA ligase</fullName>
        <ecNumber evidence="12">6.1.1.16</ecNumber>
    </recommendedName>
    <alternativeName>
        <fullName evidence="12">Cysteinyl-tRNA synthetase</fullName>
        <shortName evidence="12">CysRS</shortName>
    </alternativeName>
</protein>
<dbReference type="InterPro" id="IPR024909">
    <property type="entry name" value="Cys-tRNA/MSH_ligase"/>
</dbReference>
<keyword evidence="11 12" id="KW-0030">Aminoacyl-tRNA synthetase</keyword>
<keyword evidence="8 12" id="KW-0862">Zinc</keyword>
<evidence type="ECO:0000256" key="4">
    <source>
        <dbReference type="ARBA" id="ARBA00022490"/>
    </source>
</evidence>
<dbReference type="PANTHER" id="PTHR10890:SF3">
    <property type="entry name" value="CYSTEINE--TRNA LIGASE, CYTOPLASMIC"/>
    <property type="match status" value="1"/>
</dbReference>
<comment type="subcellular location">
    <subcellularLocation>
        <location evidence="1 12">Cytoplasm</location>
    </subcellularLocation>
</comment>
<feature type="binding site" evidence="12">
    <location>
        <position position="283"/>
    </location>
    <ligand>
        <name>ATP</name>
        <dbReference type="ChEBI" id="CHEBI:30616"/>
    </ligand>
</feature>
<evidence type="ECO:0000256" key="9">
    <source>
        <dbReference type="ARBA" id="ARBA00022840"/>
    </source>
</evidence>
<reference evidence="14 15" key="1">
    <citation type="journal article" date="2020" name="Biotechnol. Biofuels">
        <title>New insights from the biogas microbiome by comprehensive genome-resolved metagenomics of nearly 1600 species originating from multiple anaerobic digesters.</title>
        <authorList>
            <person name="Campanaro S."/>
            <person name="Treu L."/>
            <person name="Rodriguez-R L.M."/>
            <person name="Kovalovszki A."/>
            <person name="Ziels R.M."/>
            <person name="Maus I."/>
            <person name="Zhu X."/>
            <person name="Kougias P.G."/>
            <person name="Basile A."/>
            <person name="Luo G."/>
            <person name="Schluter A."/>
            <person name="Konstantinidis K.T."/>
            <person name="Angelidaki I."/>
        </authorList>
    </citation>
    <scope>NUCLEOTIDE SEQUENCE [LARGE SCALE GENOMIC DNA]</scope>
    <source>
        <strain evidence="14">AS27yjCOA_202</strain>
    </source>
</reference>
<evidence type="ECO:0000256" key="5">
    <source>
        <dbReference type="ARBA" id="ARBA00022598"/>
    </source>
</evidence>
<evidence type="ECO:0000256" key="6">
    <source>
        <dbReference type="ARBA" id="ARBA00022723"/>
    </source>
</evidence>
<dbReference type="SUPFAM" id="SSF47323">
    <property type="entry name" value="Anticodon-binding domain of a subclass of class I aminoacyl-tRNA synthetases"/>
    <property type="match status" value="1"/>
</dbReference>
<feature type="binding site" evidence="12">
    <location>
        <position position="27"/>
    </location>
    <ligand>
        <name>Zn(2+)</name>
        <dbReference type="ChEBI" id="CHEBI:29105"/>
    </ligand>
</feature>
<feature type="short sequence motif" description="'KMSKS' region" evidence="12">
    <location>
        <begin position="280"/>
        <end position="284"/>
    </location>
</feature>
<comment type="subunit">
    <text evidence="3 12">Monomer.</text>
</comment>
<dbReference type="EMBL" id="JAAZNV010000012">
    <property type="protein sequence ID" value="NMB91906.1"/>
    <property type="molecule type" value="Genomic_DNA"/>
</dbReference>
<proteinExistence type="inferred from homology"/>
<evidence type="ECO:0000256" key="10">
    <source>
        <dbReference type="ARBA" id="ARBA00022917"/>
    </source>
</evidence>
<dbReference type="AlphaFoldDB" id="A0A7X9E7H2"/>
<evidence type="ECO:0000256" key="12">
    <source>
        <dbReference type="HAMAP-Rule" id="MF_00041"/>
    </source>
</evidence>
<dbReference type="Pfam" id="PF09190">
    <property type="entry name" value="DALR_2"/>
    <property type="match status" value="1"/>
</dbReference>
<feature type="binding site" evidence="12">
    <location>
        <position position="223"/>
    </location>
    <ligand>
        <name>Zn(2+)</name>
        <dbReference type="ChEBI" id="CHEBI:29105"/>
    </ligand>
</feature>
<dbReference type="InterPro" id="IPR015273">
    <property type="entry name" value="Cys-tRNA-synt_Ia_DALR"/>
</dbReference>
<dbReference type="InterPro" id="IPR014729">
    <property type="entry name" value="Rossmann-like_a/b/a_fold"/>
</dbReference>